<evidence type="ECO:0000313" key="4">
    <source>
        <dbReference type="EMBL" id="QGA64344.1"/>
    </source>
</evidence>
<dbReference type="AlphaFoldDB" id="A0A5Q0TC18"/>
<dbReference type="RefSeq" id="WP_153446228.1">
    <property type="nucleotide sequence ID" value="NZ_CP045699.1"/>
</dbReference>
<evidence type="ECO:0000256" key="2">
    <source>
        <dbReference type="SAM" id="SignalP"/>
    </source>
</evidence>
<evidence type="ECO:0000256" key="1">
    <source>
        <dbReference type="ARBA" id="ARBA00022729"/>
    </source>
</evidence>
<proteinExistence type="predicted"/>
<feature type="domain" description="Outer membrane protein beta-barrel" evidence="3">
    <location>
        <begin position="9"/>
        <end position="191"/>
    </location>
</feature>
<gene>
    <name evidence="4" type="ORF">GFB47_02230</name>
</gene>
<organism evidence="4 5">
    <name type="scientific">Vibrio algicola</name>
    <dbReference type="NCBI Taxonomy" id="2662262"/>
    <lineage>
        <taxon>Bacteria</taxon>
        <taxon>Pseudomonadati</taxon>
        <taxon>Pseudomonadota</taxon>
        <taxon>Gammaproteobacteria</taxon>
        <taxon>Vibrionales</taxon>
        <taxon>Vibrionaceae</taxon>
        <taxon>Vibrio</taxon>
    </lineage>
</organism>
<keyword evidence="5" id="KW-1185">Reference proteome</keyword>
<reference evidence="4 5" key="1">
    <citation type="submission" date="2019-10" db="EMBL/GenBank/DDBJ databases">
        <title>Vibrio sp. nov., isolated from Coralline algae surface.</title>
        <authorList>
            <person name="Geng Y."/>
            <person name="Zhang X."/>
        </authorList>
    </citation>
    <scope>NUCLEOTIDE SEQUENCE [LARGE SCALE GENOMIC DNA]</scope>
    <source>
        <strain evidence="4 5">SM1977</strain>
    </source>
</reference>
<dbReference type="InterPro" id="IPR027385">
    <property type="entry name" value="Beta-barrel_OMP"/>
</dbReference>
<dbReference type="Proteomes" id="UP000348942">
    <property type="component" value="Chromosome 1"/>
</dbReference>
<dbReference type="InterPro" id="IPR011250">
    <property type="entry name" value="OMP/PagP_B-barrel"/>
</dbReference>
<dbReference type="Gene3D" id="2.40.160.20">
    <property type="match status" value="1"/>
</dbReference>
<evidence type="ECO:0000313" key="5">
    <source>
        <dbReference type="Proteomes" id="UP000348942"/>
    </source>
</evidence>
<name>A0A5Q0TC18_9VIBR</name>
<dbReference type="Pfam" id="PF13505">
    <property type="entry name" value="OMP_b-brl"/>
    <property type="match status" value="1"/>
</dbReference>
<dbReference type="EMBL" id="CP045699">
    <property type="protein sequence ID" value="QGA64344.1"/>
    <property type="molecule type" value="Genomic_DNA"/>
</dbReference>
<accession>A0A5Q0TC18</accession>
<dbReference type="SUPFAM" id="SSF56925">
    <property type="entry name" value="OMPA-like"/>
    <property type="match status" value="1"/>
</dbReference>
<feature type="chain" id="PRO_5024406126" evidence="2">
    <location>
        <begin position="22"/>
        <end position="201"/>
    </location>
</feature>
<evidence type="ECO:0000259" key="3">
    <source>
        <dbReference type="Pfam" id="PF13505"/>
    </source>
</evidence>
<sequence length="201" mass="21124">MKKILPVITLGLLTASGASFAADTSGPYIGAGIGVGIFSAGDYADDLGSGDPKSSGVAYNVYTGYMFNRIVGVELGYNDYSTSTYDKNDIKTKPTSISLAANLGYTFDNGLRPFALIGLSSTNLHQTGNALILDKDNTAALHYGLGLDYTPASLSGVGFRIAYQIDAFSVDSDINIKNGKLKKTSYTMGAGMAYAAVSYHF</sequence>
<protein>
    <submittedName>
        <fullName evidence="4">Outer membrane beta-barrel protein</fullName>
    </submittedName>
</protein>
<keyword evidence="1 2" id="KW-0732">Signal</keyword>
<feature type="signal peptide" evidence="2">
    <location>
        <begin position="1"/>
        <end position="21"/>
    </location>
</feature>